<reference evidence="3" key="1">
    <citation type="submission" date="2017-03" db="EMBL/GenBank/DDBJ databases">
        <authorList>
            <person name="Lund M.B."/>
        </authorList>
    </citation>
    <scope>NUCLEOTIDE SEQUENCE [LARGE SCALE GENOMIC DNA]</scope>
</reference>
<gene>
    <name evidence="2" type="ORF">B5766_03795</name>
</gene>
<proteinExistence type="predicted"/>
<protein>
    <submittedName>
        <fullName evidence="2">Uncharacterized protein</fullName>
    </submittedName>
</protein>
<accession>A0A2A6FSG9</accession>
<sequence>MASRLRQSIVATSILGLVCSVLVFASPASAQETEPGFSKELLVPPPAGKIATDAASLVASSAPAEKQLKQSDLQTPQINSDGTVVFVTEGDTPGEAQGIILNADAVTSPGSGVSVGLPEVGQSSVPSLGYDSTVVFEGAADNSDLVITSTSTEEGHVTSIFTVIPDSHASREYRYSISGGTPRLRDDGGIDIYQTLSVKDIDGVLKSGEFLVGKFASPWATDANGKSISTHYEIDASTVVQVVDFTPDTAFPVVADPQWWQVAISVTVGTAVGTAVAILLKVPGWGAAIAGCVIGGMNAMWDGQNFWGTAWSCLLHGSFGRLAITIKNLVTKFMADRGYRV</sequence>
<dbReference type="AlphaFoldDB" id="A0A2A6FSG9"/>
<dbReference type="EMBL" id="NAEP01000027">
    <property type="protein sequence ID" value="PDQ35835.1"/>
    <property type="molecule type" value="Genomic_DNA"/>
</dbReference>
<name>A0A2A6FSG9_9MICO</name>
<evidence type="ECO:0000313" key="3">
    <source>
        <dbReference type="Proteomes" id="UP000219994"/>
    </source>
</evidence>
<organism evidence="2 3">
    <name type="scientific">Candidatus Lumbricidiphila eiseniae</name>
    <dbReference type="NCBI Taxonomy" id="1969409"/>
    <lineage>
        <taxon>Bacteria</taxon>
        <taxon>Bacillati</taxon>
        <taxon>Actinomycetota</taxon>
        <taxon>Actinomycetes</taxon>
        <taxon>Micrococcales</taxon>
        <taxon>Microbacteriaceae</taxon>
        <taxon>Candidatus Lumbricidiphila</taxon>
    </lineage>
</organism>
<dbReference type="Proteomes" id="UP000219994">
    <property type="component" value="Unassembled WGS sequence"/>
</dbReference>
<evidence type="ECO:0000256" key="1">
    <source>
        <dbReference type="SAM" id="SignalP"/>
    </source>
</evidence>
<feature type="signal peptide" evidence="1">
    <location>
        <begin position="1"/>
        <end position="30"/>
    </location>
</feature>
<keyword evidence="1" id="KW-0732">Signal</keyword>
<evidence type="ECO:0000313" key="2">
    <source>
        <dbReference type="EMBL" id="PDQ35835.1"/>
    </source>
</evidence>
<feature type="chain" id="PRO_5018027871" evidence="1">
    <location>
        <begin position="31"/>
        <end position="341"/>
    </location>
</feature>
<comment type="caution">
    <text evidence="2">The sequence shown here is derived from an EMBL/GenBank/DDBJ whole genome shotgun (WGS) entry which is preliminary data.</text>
</comment>